<feature type="region of interest" description="Disordered" evidence="1">
    <location>
        <begin position="1"/>
        <end position="33"/>
    </location>
</feature>
<dbReference type="AlphaFoldDB" id="A0A0S3EV14"/>
<organism evidence="2 3">
    <name type="scientific">Sphingobium baderi</name>
    <dbReference type="NCBI Taxonomy" id="1332080"/>
    <lineage>
        <taxon>Bacteria</taxon>
        <taxon>Pseudomonadati</taxon>
        <taxon>Pseudomonadota</taxon>
        <taxon>Alphaproteobacteria</taxon>
        <taxon>Sphingomonadales</taxon>
        <taxon>Sphingomonadaceae</taxon>
        <taxon>Sphingobium</taxon>
    </lineage>
</organism>
<evidence type="ECO:0000313" key="3">
    <source>
        <dbReference type="Proteomes" id="UP000056968"/>
    </source>
</evidence>
<evidence type="ECO:0000256" key="1">
    <source>
        <dbReference type="SAM" id="MobiDB-lite"/>
    </source>
</evidence>
<gene>
    <name evidence="2" type="ORF">ATN00_02035</name>
</gene>
<protein>
    <submittedName>
        <fullName evidence="2">Uncharacterized protein</fullName>
    </submittedName>
</protein>
<dbReference type="Proteomes" id="UP000056968">
    <property type="component" value="Chromosome"/>
</dbReference>
<dbReference type="KEGG" id="sbd:ATN00_02035"/>
<sequence length="85" mass="9556">MGARPEKIAPGIAARAAASRSLTRPAPYRAQPPSFEDQEAMMTIQQHIDELQAELSWNDDPAEIRQIETELQAALAELERQRQED</sequence>
<dbReference type="EMBL" id="CP013264">
    <property type="protein sequence ID" value="ALR19265.1"/>
    <property type="molecule type" value="Genomic_DNA"/>
</dbReference>
<name>A0A0S3EV14_9SPHN</name>
<proteinExistence type="predicted"/>
<dbReference type="STRING" id="1332080.ATN00_02035"/>
<accession>A0A0S3EV14</accession>
<reference evidence="2 3" key="1">
    <citation type="submission" date="2015-11" db="EMBL/GenBank/DDBJ databases">
        <title>A Two-component Flavoprotein Monooxygenase System MeaXY Responsible for para-Hydroxylation of 2-Methyl-6-ethylaniline and 2,6-Diethylaniline in Sphingobium baderi DE-13.</title>
        <authorList>
            <person name="Cheng M."/>
            <person name="Meng Q."/>
            <person name="Yang Y."/>
            <person name="Chu C."/>
            <person name="Yan X."/>
            <person name="He J."/>
            <person name="Li S."/>
        </authorList>
    </citation>
    <scope>NUCLEOTIDE SEQUENCE [LARGE SCALE GENOMIC DNA]</scope>
    <source>
        <strain evidence="2 3">DE-13</strain>
    </source>
</reference>
<keyword evidence="3" id="KW-1185">Reference proteome</keyword>
<evidence type="ECO:0000313" key="2">
    <source>
        <dbReference type="EMBL" id="ALR19265.1"/>
    </source>
</evidence>